<feature type="region of interest" description="Disordered" evidence="1">
    <location>
        <begin position="1273"/>
        <end position="1292"/>
    </location>
</feature>
<keyword evidence="2" id="KW-0812">Transmembrane</keyword>
<gene>
    <name evidence="8" type="ORF">PV09_07644</name>
</gene>
<evidence type="ECO:0000256" key="1">
    <source>
        <dbReference type="SAM" id="MobiDB-lite"/>
    </source>
</evidence>
<reference evidence="8 9" key="1">
    <citation type="submission" date="2015-01" db="EMBL/GenBank/DDBJ databases">
        <title>The Genome Sequence of Ochroconis gallopava CBS43764.</title>
        <authorList>
            <consortium name="The Broad Institute Genomics Platform"/>
            <person name="Cuomo C."/>
            <person name="de Hoog S."/>
            <person name="Gorbushina A."/>
            <person name="Stielow B."/>
            <person name="Teixiera M."/>
            <person name="Abouelleil A."/>
            <person name="Chapman S.B."/>
            <person name="Priest M."/>
            <person name="Young S.K."/>
            <person name="Wortman J."/>
            <person name="Nusbaum C."/>
            <person name="Birren B."/>
        </authorList>
    </citation>
    <scope>NUCLEOTIDE SEQUENCE [LARGE SCALE GENOMIC DNA]</scope>
    <source>
        <strain evidence="8 9">CBS 43764</strain>
    </source>
</reference>
<dbReference type="InterPro" id="IPR037701">
    <property type="entry name" value="Pom152"/>
</dbReference>
<feature type="compositionally biased region" description="Basic and acidic residues" evidence="1">
    <location>
        <begin position="1240"/>
        <end position="1249"/>
    </location>
</feature>
<keyword evidence="2" id="KW-1133">Transmembrane helix</keyword>
<sequence length="1292" mass="144238">MNGTPRLRTGAWPNTPQTINRRTNAIAAASPPAGSGGRKLPDISTLKKTPQLSSSSPPPSSSEPLIPLDVVDAATQRLVVVAVYVGLWFWRLYNFFNLLRSGENESLWLFMKWIFIDSTFLFGLPALHIPWLEFSSPSITVIFFAHVVFNGCLMFQIGLPVRAWMWGLVKLLYDRETGISERKVKPADILRDDELLSGRHIVHILPEGSAYLNPTRESFCIGGGIASIELPIQINQTVPVSMELLRQDLDTQDTDILSFSGSTLRKARKSALQNSKNHSPSEPLILRFPVKKTGLYTIRSIIDESKLEVRPKKSEAIVVQCPQARVLPTNPNKCRGDLSDVGFEVIGTPPLRVKYRKVVGSNVIESSFQSIQPDDFVSPFARQQQALIRQDELTDASWARARRIVVPVNETLTTSGAYWYAVDQVQDAMGNTVSYEAQLDEYEMRGKGKVPQSQQIFTVHERPIVSLRGHGERPSGCDTQHPLRVAKGEKEVLPVKFSSYSGTPIVDTAHTVVYQFTPSDAVHSDGEHNVEAMTIKSFDFKNPDDRLLIGESGLYSLVGVSTPFCAGEVREPASCMLQNPPMPEVEFGVQQIKDKCQENPVGLRISLSLVGSPPFTLDYTVSKKGTRGVEHKTFKVNGLRGQLDLQPPDAGDYTYKFSQISDRYYKAISLPTDNDNGKFEQSVKPAASAHFMVKSLGEPLCLNERASFPVRLVGDGPWNLKYEIVLPGGRRIKRQEENIEDENFTIETHPLDVGGDYTVSITSVQAGGCEEDLKEEVSFSVRYQKPRAGFGPVDGKRTVHTLENKKIGLPIRLTGERPWSVQLKDGNGHTATHVLTSENSKIEAVSRGTYEILNIRDRHCPGEVDEEGRKFSVDWIERPAVRIVEDPRIKEEGKKIIREAVCEGYEDSVEVVFSGNAPYDLVYEEHNNPDQGAKFMRKKTIHAALSSATIQLETSKAGLYEYRLTELSDQNYDHDPRSFSPITLQQRVHPRPSAKFTHPGKTYNFCSSSQDSRDELIPITLTGVPPFNVEVEVKNLGSARPNVLTFDNIQSNAYNLKIQHKYLRDGNSHISIRSVRDARGCESRRPESTYTNPRVQVAMHDAPSITSAETRNDYCVGEYVSFRLSGSPPFEIFYTFKGKPRTTTTHSHTFRRIIDEPGAFTIDAITDSASDCKSKVTNVAKMFHPKPRGSVSQGKDTRRDIHEGGEDELVFDFVGTPPFEFSYVRRSNAGGRKGGQVLETKTESTEERSVRRKVSAEGEYELVSLKDRYCLTTKQRGGSGGAKEGQKLLTNR</sequence>
<dbReference type="GO" id="GO:0006999">
    <property type="term" value="P:nuclear pore organization"/>
    <property type="evidence" value="ECO:0007669"/>
    <property type="project" value="TreeGrafter"/>
</dbReference>
<dbReference type="Pfam" id="PF23664">
    <property type="entry name" value="Ig_Pom152"/>
    <property type="match status" value="2"/>
</dbReference>
<dbReference type="InterPro" id="IPR056544">
    <property type="entry name" value="Ig_POM152"/>
</dbReference>
<evidence type="ECO:0000256" key="2">
    <source>
        <dbReference type="SAM" id="Phobius"/>
    </source>
</evidence>
<evidence type="ECO:0008006" key="10">
    <source>
        <dbReference type="Google" id="ProtNLM"/>
    </source>
</evidence>
<evidence type="ECO:0000313" key="8">
    <source>
        <dbReference type="EMBL" id="KIW00892.1"/>
    </source>
</evidence>
<feature type="domain" description="Nucleoporin POM152 Ig-like" evidence="5">
    <location>
        <begin position="475"/>
        <end position="575"/>
    </location>
</feature>
<feature type="region of interest" description="Disordered" evidence="1">
    <location>
        <begin position="1230"/>
        <end position="1252"/>
    </location>
</feature>
<dbReference type="InterPro" id="IPR056540">
    <property type="entry name" value="TMD_POM152"/>
</dbReference>
<protein>
    <recommendedName>
        <fullName evidence="10">Nucleoporin POM152</fullName>
    </recommendedName>
</protein>
<dbReference type="PANTHER" id="PTHR28206">
    <property type="entry name" value="NUCLEOPORIN POM152"/>
    <property type="match status" value="1"/>
</dbReference>
<dbReference type="Pfam" id="PF24097">
    <property type="entry name" value="TMD_POM152"/>
    <property type="match status" value="1"/>
</dbReference>
<dbReference type="InterPro" id="IPR056543">
    <property type="entry name" value="Ig-like_POM152_9th"/>
</dbReference>
<feature type="domain" description="Nucleoporin POM152 N-terminal transmembrane" evidence="4">
    <location>
        <begin position="72"/>
        <end position="157"/>
    </location>
</feature>
<feature type="domain" description="Nucleoporin POM152 Ig-like" evidence="5">
    <location>
        <begin position="785"/>
        <end position="867"/>
    </location>
</feature>
<dbReference type="InParanoid" id="A0A0D1YJ32"/>
<dbReference type="EMBL" id="KN847559">
    <property type="protein sequence ID" value="KIW00892.1"/>
    <property type="molecule type" value="Genomic_DNA"/>
</dbReference>
<dbReference type="GO" id="GO:0070762">
    <property type="term" value="C:nuclear pore transmembrane ring"/>
    <property type="evidence" value="ECO:0007669"/>
    <property type="project" value="TreeGrafter"/>
</dbReference>
<dbReference type="Pfam" id="PF24312">
    <property type="entry name" value="Ig-like_POM152"/>
    <property type="match status" value="3"/>
</dbReference>
<feature type="domain" description="Nucleoporin POM152 immunoglobulin-like" evidence="3">
    <location>
        <begin position="579"/>
        <end position="685"/>
    </location>
</feature>
<dbReference type="GeneID" id="27315617"/>
<dbReference type="Pfam" id="PF24527">
    <property type="entry name" value="Ig-like_Pom152_9"/>
    <property type="match status" value="1"/>
</dbReference>
<dbReference type="STRING" id="253628.A0A0D1YJ32"/>
<dbReference type="HOGENOM" id="CLU_002415_0_0_1"/>
<feature type="compositionally biased region" description="Polar residues" evidence="1">
    <location>
        <begin position="12"/>
        <end position="23"/>
    </location>
</feature>
<dbReference type="GO" id="GO:0006606">
    <property type="term" value="P:protein import into nucleus"/>
    <property type="evidence" value="ECO:0007669"/>
    <property type="project" value="TreeGrafter"/>
</dbReference>
<accession>A0A0D1YJ32</accession>
<name>A0A0D1YJ32_9PEZI</name>
<keyword evidence="2" id="KW-0472">Membrane</keyword>
<feature type="domain" description="Nucleoporin POM152 ninth Ig-like" evidence="7">
    <location>
        <begin position="1103"/>
        <end position="1181"/>
    </location>
</feature>
<keyword evidence="9" id="KW-1185">Reference proteome</keyword>
<feature type="domain" description="Nucleoporin POM152 Ig-like" evidence="5">
    <location>
        <begin position="1189"/>
        <end position="1270"/>
    </location>
</feature>
<evidence type="ECO:0000259" key="7">
    <source>
        <dbReference type="Pfam" id="PF24527"/>
    </source>
</evidence>
<dbReference type="InterPro" id="IPR056542">
    <property type="entry name" value="Ig-like_POM152_1st"/>
</dbReference>
<feature type="region of interest" description="Disordered" evidence="1">
    <location>
        <begin position="1"/>
        <end position="63"/>
    </location>
</feature>
<evidence type="ECO:0000259" key="5">
    <source>
        <dbReference type="Pfam" id="PF24312"/>
    </source>
</evidence>
<feature type="transmembrane region" description="Helical" evidence="2">
    <location>
        <begin position="108"/>
        <end position="127"/>
    </location>
</feature>
<dbReference type="FunCoup" id="A0A0D1YJ32">
    <property type="interactions" value="82"/>
</dbReference>
<dbReference type="PANTHER" id="PTHR28206:SF1">
    <property type="entry name" value="NUCLEOPORIN POM152"/>
    <property type="match status" value="1"/>
</dbReference>
<dbReference type="VEuPathDB" id="FungiDB:PV09_07644"/>
<dbReference type="InterPro" id="IPR056541">
    <property type="entry name" value="Ig-like_POM152"/>
</dbReference>
<dbReference type="Proteomes" id="UP000053259">
    <property type="component" value="Unassembled WGS sequence"/>
</dbReference>
<feature type="domain" description="Nucleoporin POM152 immunoglobulin-like" evidence="3">
    <location>
        <begin position="902"/>
        <end position="990"/>
    </location>
</feature>
<evidence type="ECO:0000259" key="3">
    <source>
        <dbReference type="Pfam" id="PF23664"/>
    </source>
</evidence>
<dbReference type="GO" id="GO:0017056">
    <property type="term" value="F:structural constituent of nuclear pore"/>
    <property type="evidence" value="ECO:0007669"/>
    <property type="project" value="InterPro"/>
</dbReference>
<dbReference type="RefSeq" id="XP_016210761.1">
    <property type="nucleotide sequence ID" value="XM_016361435.1"/>
</dbReference>
<evidence type="ECO:0000259" key="6">
    <source>
        <dbReference type="Pfam" id="PF24519"/>
    </source>
</evidence>
<dbReference type="Pfam" id="PF24519">
    <property type="entry name" value="Ig-like_Pom152_1"/>
    <property type="match status" value="1"/>
</dbReference>
<evidence type="ECO:0000259" key="4">
    <source>
        <dbReference type="Pfam" id="PF24097"/>
    </source>
</evidence>
<organism evidence="8 9">
    <name type="scientific">Verruconis gallopava</name>
    <dbReference type="NCBI Taxonomy" id="253628"/>
    <lineage>
        <taxon>Eukaryota</taxon>
        <taxon>Fungi</taxon>
        <taxon>Dikarya</taxon>
        <taxon>Ascomycota</taxon>
        <taxon>Pezizomycotina</taxon>
        <taxon>Dothideomycetes</taxon>
        <taxon>Pleosporomycetidae</taxon>
        <taxon>Venturiales</taxon>
        <taxon>Sympoventuriaceae</taxon>
        <taxon>Verruconis</taxon>
    </lineage>
</organism>
<proteinExistence type="predicted"/>
<feature type="transmembrane region" description="Helical" evidence="2">
    <location>
        <begin position="78"/>
        <end position="96"/>
    </location>
</feature>
<feature type="transmembrane region" description="Helical" evidence="2">
    <location>
        <begin position="139"/>
        <end position="159"/>
    </location>
</feature>
<feature type="domain" description="Nucleoporin POM152 first Ig-like" evidence="6">
    <location>
        <begin position="209"/>
        <end position="318"/>
    </location>
</feature>
<dbReference type="OrthoDB" id="5529162at2759"/>
<evidence type="ECO:0000313" key="9">
    <source>
        <dbReference type="Proteomes" id="UP000053259"/>
    </source>
</evidence>